<dbReference type="Pfam" id="PF03160">
    <property type="entry name" value="Calx-beta"/>
    <property type="match status" value="2"/>
</dbReference>
<sequence>TTIKDNDLSTVTVAATKDGAEGATPVAGEFTFTLSNASSTATTVNFTVTGTAISGADYSSIGTSVTIPAGATTYTLAVPVLDDNIAEGTETVILQMAAATSNSSITASTTAATMNITDDDVSQISVAANVSAASEPSTNGNFRMTLSKPLSAPTTVSYTVSGTATAGSDYTALSGTVTINAGEISKDIPVTVIDDNLLEPSETVILTLSGTTNSQSQLTAVAADKTATVTIADDDQAVISIAATTQAAEPSTDGLFTITMDKQSSTATIINYTVSGTATAGTDYTALSGTVTILANTSGVTIPVQVKDDNILEGAESVIITLSTPSDPKLSLSTTAKTATVTITDNDASVASIAVTTHGAESGPIAGVFTVTLTNPVSQDTHVTFTLAGTATEGADYTAVSPKTVTILAGATTGTITIPVLTDALIEGTETVLATLTSADNGVTISPASGSATMNISDSGSATVSIAAVPSSYTESAGNAHF</sequence>
<evidence type="ECO:0000313" key="6">
    <source>
        <dbReference type="EMBL" id="MXV53354.1"/>
    </source>
</evidence>
<feature type="domain" description="Calx-beta" evidence="5">
    <location>
        <begin position="339"/>
        <end position="437"/>
    </location>
</feature>
<dbReference type="Gene3D" id="2.60.40.2030">
    <property type="match status" value="4"/>
</dbReference>
<dbReference type="InterPro" id="IPR038081">
    <property type="entry name" value="CalX-like_sf"/>
</dbReference>
<evidence type="ECO:0000313" key="7">
    <source>
        <dbReference type="Proteomes" id="UP000466586"/>
    </source>
</evidence>
<proteinExistence type="predicted"/>
<evidence type="ECO:0000256" key="2">
    <source>
        <dbReference type="ARBA" id="ARBA00022737"/>
    </source>
</evidence>
<keyword evidence="2" id="KW-0677">Repeat</keyword>
<evidence type="ECO:0000256" key="3">
    <source>
        <dbReference type="ARBA" id="ARBA00022837"/>
    </source>
</evidence>
<keyword evidence="4" id="KW-0813">Transport</keyword>
<feature type="non-terminal residue" evidence="6">
    <location>
        <position position="1"/>
    </location>
</feature>
<dbReference type="RefSeq" id="WP_202409538.1">
    <property type="nucleotide sequence ID" value="NZ_WVHT01000033.1"/>
</dbReference>
<dbReference type="Proteomes" id="UP000466586">
    <property type="component" value="Unassembled WGS sequence"/>
</dbReference>
<name>A0A7K1YFH2_9SPHI</name>
<keyword evidence="3" id="KW-0106">Calcium</keyword>
<evidence type="ECO:0000256" key="1">
    <source>
        <dbReference type="ARBA" id="ARBA00022729"/>
    </source>
</evidence>
<feature type="domain" description="Calx-beta" evidence="5">
    <location>
        <begin position="1"/>
        <end position="97"/>
    </location>
</feature>
<dbReference type="GO" id="GO:0007154">
    <property type="term" value="P:cell communication"/>
    <property type="evidence" value="ECO:0007669"/>
    <property type="project" value="InterPro"/>
</dbReference>
<dbReference type="AlphaFoldDB" id="A0A7K1YFH2"/>
<reference evidence="6 7" key="1">
    <citation type="submission" date="2019-11" db="EMBL/GenBank/DDBJ databases">
        <title>Pedobacter sp. HMF7647 Genome sequencing and assembly.</title>
        <authorList>
            <person name="Kang H."/>
            <person name="Kim H."/>
            <person name="Joh K."/>
        </authorList>
    </citation>
    <scope>NUCLEOTIDE SEQUENCE [LARGE SCALE GENOMIC DNA]</scope>
    <source>
        <strain evidence="6 7">HMF7647</strain>
    </source>
</reference>
<accession>A0A7K1YFH2</accession>
<dbReference type="PANTHER" id="PTHR11878">
    <property type="entry name" value="SODIUM/CALCIUM EXCHANGER"/>
    <property type="match status" value="1"/>
</dbReference>
<dbReference type="PANTHER" id="PTHR11878:SF65">
    <property type="entry name" value="NA_CA-EXCHANGE PROTEIN, ISOFORM G"/>
    <property type="match status" value="1"/>
</dbReference>
<organism evidence="6 7">
    <name type="scientific">Hufsiella arboris</name>
    <dbReference type="NCBI Taxonomy" id="2695275"/>
    <lineage>
        <taxon>Bacteria</taxon>
        <taxon>Pseudomonadati</taxon>
        <taxon>Bacteroidota</taxon>
        <taxon>Sphingobacteriia</taxon>
        <taxon>Sphingobacteriales</taxon>
        <taxon>Sphingobacteriaceae</taxon>
        <taxon>Hufsiella</taxon>
    </lineage>
</organism>
<feature type="domain" description="Calx-beta" evidence="5">
    <location>
        <begin position="112"/>
        <end position="209"/>
    </location>
</feature>
<feature type="domain" description="Calx-beta" evidence="5">
    <location>
        <begin position="227"/>
        <end position="323"/>
    </location>
</feature>
<keyword evidence="1" id="KW-0732">Signal</keyword>
<evidence type="ECO:0000256" key="4">
    <source>
        <dbReference type="ARBA" id="ARBA00023065"/>
    </source>
</evidence>
<keyword evidence="7" id="KW-1185">Reference proteome</keyword>
<dbReference type="SUPFAM" id="SSF141072">
    <property type="entry name" value="CalX-like"/>
    <property type="match status" value="4"/>
</dbReference>
<gene>
    <name evidence="6" type="ORF">GS399_20535</name>
</gene>
<comment type="caution">
    <text evidence="6">The sequence shown here is derived from an EMBL/GenBank/DDBJ whole genome shotgun (WGS) entry which is preliminary data.</text>
</comment>
<dbReference type="SMART" id="SM00237">
    <property type="entry name" value="Calx_beta"/>
    <property type="match status" value="4"/>
</dbReference>
<keyword evidence="4" id="KW-0406">Ion transport</keyword>
<dbReference type="EMBL" id="WVHT01000033">
    <property type="protein sequence ID" value="MXV53354.1"/>
    <property type="molecule type" value="Genomic_DNA"/>
</dbReference>
<dbReference type="InterPro" id="IPR051171">
    <property type="entry name" value="CaCA"/>
</dbReference>
<dbReference type="InterPro" id="IPR003644">
    <property type="entry name" value="Calx_beta"/>
</dbReference>
<dbReference type="GO" id="GO:0030001">
    <property type="term" value="P:metal ion transport"/>
    <property type="evidence" value="ECO:0007669"/>
    <property type="project" value="TreeGrafter"/>
</dbReference>
<evidence type="ECO:0000259" key="5">
    <source>
        <dbReference type="SMART" id="SM00237"/>
    </source>
</evidence>
<protein>
    <recommendedName>
        <fullName evidence="5">Calx-beta domain-containing protein</fullName>
    </recommendedName>
</protein>
<feature type="non-terminal residue" evidence="6">
    <location>
        <position position="482"/>
    </location>
</feature>
<dbReference type="GO" id="GO:0016020">
    <property type="term" value="C:membrane"/>
    <property type="evidence" value="ECO:0007669"/>
    <property type="project" value="InterPro"/>
</dbReference>